<keyword evidence="2" id="KW-1185">Reference proteome</keyword>
<dbReference type="RefSeq" id="WP_206569912.1">
    <property type="nucleotide sequence ID" value="NZ_JAFKCW010000003.1"/>
</dbReference>
<dbReference type="Proteomes" id="UP000664698">
    <property type="component" value="Unassembled WGS sequence"/>
</dbReference>
<proteinExistence type="predicted"/>
<comment type="caution">
    <text evidence="1">The sequence shown here is derived from an EMBL/GenBank/DDBJ whole genome shotgun (WGS) entry which is preliminary data.</text>
</comment>
<evidence type="ECO:0000313" key="2">
    <source>
        <dbReference type="Proteomes" id="UP000664698"/>
    </source>
</evidence>
<dbReference type="EMBL" id="JAFKCW010000003">
    <property type="protein sequence ID" value="MBN7801902.1"/>
    <property type="molecule type" value="Genomic_DNA"/>
</dbReference>
<accession>A0ABS3BRK2</accession>
<evidence type="ECO:0000313" key="1">
    <source>
        <dbReference type="EMBL" id="MBN7801902.1"/>
    </source>
</evidence>
<sequence length="124" mass="14436">MNKAWLNIALILLILLNGMGYTLIQAHFYLDREQITALYCVNKDKPMLECDGKCELGKRLSETKNRQESGEEITLEELSLVYALERSEPIQLPPLGLIHPEYLIHYSNFRISELNWDFFHPPQS</sequence>
<protein>
    <submittedName>
        <fullName evidence="1">Uncharacterized protein</fullName>
    </submittedName>
</protein>
<name>A0ABS3BRK2_9BACT</name>
<organism evidence="1 2">
    <name type="scientific">Algoriphagus aestuariicola</name>
    <dbReference type="NCBI Taxonomy" id="1852016"/>
    <lineage>
        <taxon>Bacteria</taxon>
        <taxon>Pseudomonadati</taxon>
        <taxon>Bacteroidota</taxon>
        <taxon>Cytophagia</taxon>
        <taxon>Cytophagales</taxon>
        <taxon>Cyclobacteriaceae</taxon>
        <taxon>Algoriphagus</taxon>
    </lineage>
</organism>
<reference evidence="1 2" key="1">
    <citation type="submission" date="2021-03" db="EMBL/GenBank/DDBJ databases">
        <title>novel species isolated from a fishpond in China.</title>
        <authorList>
            <person name="Lu H."/>
            <person name="Cai Z."/>
        </authorList>
    </citation>
    <scope>NUCLEOTIDE SEQUENCE [LARGE SCALE GENOMIC DNA]</scope>
    <source>
        <strain evidence="1 2">JCM 31546</strain>
    </source>
</reference>
<gene>
    <name evidence="1" type="ORF">J0A67_13590</name>
</gene>